<dbReference type="InterPro" id="IPR007593">
    <property type="entry name" value="CD225/Dispanin_fam"/>
</dbReference>
<feature type="transmembrane region" description="Helical" evidence="6">
    <location>
        <begin position="115"/>
        <end position="142"/>
    </location>
</feature>
<dbReference type="STRING" id="1344003.SAMN05445060_3241"/>
<proteinExistence type="predicted"/>
<dbReference type="RefSeq" id="WP_076481496.1">
    <property type="nucleotide sequence ID" value="NZ_FTNT01000010.1"/>
</dbReference>
<feature type="compositionally biased region" description="Basic and acidic residues" evidence="5">
    <location>
        <begin position="1"/>
        <end position="14"/>
    </location>
</feature>
<evidence type="ECO:0000256" key="5">
    <source>
        <dbReference type="SAM" id="MobiDB-lite"/>
    </source>
</evidence>
<dbReference type="InterPro" id="IPR051423">
    <property type="entry name" value="CD225/Dispanin"/>
</dbReference>
<dbReference type="EMBL" id="FTNT01000010">
    <property type="protein sequence ID" value="SIS17316.1"/>
    <property type="molecule type" value="Genomic_DNA"/>
</dbReference>
<dbReference type="GO" id="GO:0016020">
    <property type="term" value="C:membrane"/>
    <property type="evidence" value="ECO:0007669"/>
    <property type="project" value="UniProtKB-SubCell"/>
</dbReference>
<keyword evidence="2 6" id="KW-0812">Transmembrane</keyword>
<evidence type="ECO:0000313" key="8">
    <source>
        <dbReference type="Proteomes" id="UP000186218"/>
    </source>
</evidence>
<evidence type="ECO:0000256" key="3">
    <source>
        <dbReference type="ARBA" id="ARBA00022989"/>
    </source>
</evidence>
<dbReference type="Proteomes" id="UP000186218">
    <property type="component" value="Unassembled WGS sequence"/>
</dbReference>
<evidence type="ECO:0000313" key="7">
    <source>
        <dbReference type="EMBL" id="SIS17316.1"/>
    </source>
</evidence>
<comment type="subcellular location">
    <subcellularLocation>
        <location evidence="1">Membrane</location>
    </subcellularLocation>
</comment>
<feature type="region of interest" description="Disordered" evidence="5">
    <location>
        <begin position="1"/>
        <end position="62"/>
    </location>
</feature>
<evidence type="ECO:0000256" key="2">
    <source>
        <dbReference type="ARBA" id="ARBA00022692"/>
    </source>
</evidence>
<dbReference type="PANTHER" id="PTHR14948:SF25">
    <property type="entry name" value="DUF4190 DOMAIN-CONTAINING PROTEIN"/>
    <property type="match status" value="1"/>
</dbReference>
<keyword evidence="3 6" id="KW-1133">Transmembrane helix</keyword>
<dbReference type="AlphaFoldDB" id="A0A1N7GXQ3"/>
<dbReference type="PANTHER" id="PTHR14948">
    <property type="entry name" value="NG5"/>
    <property type="match status" value="1"/>
</dbReference>
<feature type="transmembrane region" description="Helical" evidence="6">
    <location>
        <begin position="67"/>
        <end position="88"/>
    </location>
</feature>
<keyword evidence="8" id="KW-1185">Reference proteome</keyword>
<dbReference type="OrthoDB" id="9815705at2"/>
<evidence type="ECO:0000256" key="1">
    <source>
        <dbReference type="ARBA" id="ARBA00004370"/>
    </source>
</evidence>
<evidence type="ECO:0000256" key="6">
    <source>
        <dbReference type="SAM" id="Phobius"/>
    </source>
</evidence>
<organism evidence="7 8">
    <name type="scientific">Williamsia sterculiae</name>
    <dbReference type="NCBI Taxonomy" id="1344003"/>
    <lineage>
        <taxon>Bacteria</taxon>
        <taxon>Bacillati</taxon>
        <taxon>Actinomycetota</taxon>
        <taxon>Actinomycetes</taxon>
        <taxon>Mycobacteriales</taxon>
        <taxon>Nocardiaceae</taxon>
        <taxon>Williamsia</taxon>
    </lineage>
</organism>
<sequence>MSNPWDKPDGEQPRYGDQPPYDQPQYGQQPPYGQPQGYGQPPAYGQPAYGAPGWQPGPPQGPPPENYMVWGILTTILCCLPFGIVSIVKAGSVNTLWAQGDVAGAQKASADAKKWAIWGAVSGALIILIVVVVYIVLFVVLVDHINDLPDTEYSTTTTL</sequence>
<accession>A0A1N7GXQ3</accession>
<reference evidence="7 8" key="1">
    <citation type="submission" date="2017-01" db="EMBL/GenBank/DDBJ databases">
        <authorList>
            <person name="Mah S.A."/>
            <person name="Swanson W.J."/>
            <person name="Moy G.W."/>
            <person name="Vacquier V.D."/>
        </authorList>
    </citation>
    <scope>NUCLEOTIDE SEQUENCE [LARGE SCALE GENOMIC DNA]</scope>
    <source>
        <strain evidence="7 8">CPCC 203464</strain>
    </source>
</reference>
<gene>
    <name evidence="7" type="ORF">SAMN05445060_3241</name>
</gene>
<keyword evidence="4 6" id="KW-0472">Membrane</keyword>
<evidence type="ECO:0000256" key="4">
    <source>
        <dbReference type="ARBA" id="ARBA00023136"/>
    </source>
</evidence>
<name>A0A1N7GXQ3_9NOCA</name>
<protein>
    <submittedName>
        <fullName evidence="7">Interferon-induced transmembrane protein</fullName>
    </submittedName>
</protein>
<feature type="compositionally biased region" description="Low complexity" evidence="5">
    <location>
        <begin position="15"/>
        <end position="54"/>
    </location>
</feature>
<dbReference type="Pfam" id="PF04505">
    <property type="entry name" value="CD225"/>
    <property type="match status" value="1"/>
</dbReference>